<organism evidence="3 4">
    <name type="scientific">Eleusine coracana subsp. coracana</name>
    <dbReference type="NCBI Taxonomy" id="191504"/>
    <lineage>
        <taxon>Eukaryota</taxon>
        <taxon>Viridiplantae</taxon>
        <taxon>Streptophyta</taxon>
        <taxon>Embryophyta</taxon>
        <taxon>Tracheophyta</taxon>
        <taxon>Spermatophyta</taxon>
        <taxon>Magnoliopsida</taxon>
        <taxon>Liliopsida</taxon>
        <taxon>Poales</taxon>
        <taxon>Poaceae</taxon>
        <taxon>PACMAD clade</taxon>
        <taxon>Chloridoideae</taxon>
        <taxon>Cynodonteae</taxon>
        <taxon>Eleusininae</taxon>
        <taxon>Eleusine</taxon>
    </lineage>
</organism>
<dbReference type="AlphaFoldDB" id="A0AAV5DB40"/>
<reference evidence="3" key="2">
    <citation type="submission" date="2021-12" db="EMBL/GenBank/DDBJ databases">
        <title>Resequencing data analysis of finger millet.</title>
        <authorList>
            <person name="Hatakeyama M."/>
            <person name="Aluri S."/>
            <person name="Balachadran M.T."/>
            <person name="Sivarajan S.R."/>
            <person name="Poveda L."/>
            <person name="Shimizu-Inatsugi R."/>
            <person name="Schlapbach R."/>
            <person name="Sreeman S.M."/>
            <person name="Shimizu K.K."/>
        </authorList>
    </citation>
    <scope>NUCLEOTIDE SEQUENCE</scope>
</reference>
<dbReference type="EMBL" id="BQKI01000015">
    <property type="protein sequence ID" value="GJN08234.1"/>
    <property type="molecule type" value="Genomic_DNA"/>
</dbReference>
<dbReference type="GO" id="GO:0004386">
    <property type="term" value="F:helicase activity"/>
    <property type="evidence" value="ECO:0007669"/>
    <property type="project" value="TreeGrafter"/>
</dbReference>
<feature type="compositionally biased region" description="Basic and acidic residues" evidence="1">
    <location>
        <begin position="355"/>
        <end position="374"/>
    </location>
</feature>
<feature type="region of interest" description="Disordered" evidence="1">
    <location>
        <begin position="354"/>
        <end position="374"/>
    </location>
</feature>
<dbReference type="SUPFAM" id="SSF52540">
    <property type="entry name" value="P-loop containing nucleoside triphosphate hydrolases"/>
    <property type="match status" value="1"/>
</dbReference>
<dbReference type="FunFam" id="3.40.50.300:FF:002670">
    <property type="entry name" value="Os03g0282700 protein"/>
    <property type="match status" value="1"/>
</dbReference>
<gene>
    <name evidence="3" type="primary">ga26133</name>
    <name evidence="3" type="ORF">PR202_ga26133</name>
</gene>
<dbReference type="PANTHER" id="PTHR18934">
    <property type="entry name" value="ATP-DEPENDENT RNA HELICASE"/>
    <property type="match status" value="1"/>
</dbReference>
<sequence length="374" mass="40103">MPTILEYFEGHQVIIVSAAPGSGKSSVLPWCLARSGYGPVICAQPRHFAATVAAAKAGEEWERDVAFTTTRRLLGETRPPVVLAAFRAVVIDEAHDRVLGTARAAVAAGEMGRVRVVVCTADGPADEDALSGFFGGAPVVAFHRAAPNPVLVHYSRGPVLDMLSAVVDEVAEIHGSSTPGDVLAFLPDVVRVEEACHRLEQLGMPGLVVSRMHDHFPAEFMGDALDPAPSGCTKVVVATDVAETAVRVPGITYVVDPGVRSEEPFEMISREAARRRLGVAGDAGPGHCHRLYMQDNYTGFEEHNVPAIRRDGSWHAVQARAHAHETCRMPGFELLGPSGLPELDDVVGQLVDGGYLDKHTEPTEKAERKAYDED</sequence>
<comment type="caution">
    <text evidence="3">The sequence shown here is derived from an EMBL/GenBank/DDBJ whole genome shotgun (WGS) entry which is preliminary data.</text>
</comment>
<name>A0AAV5DB40_ELECO</name>
<evidence type="ECO:0000259" key="2">
    <source>
        <dbReference type="PROSITE" id="PS51194"/>
    </source>
</evidence>
<keyword evidence="4" id="KW-1185">Reference proteome</keyword>
<proteinExistence type="predicted"/>
<dbReference type="InterPro" id="IPR001650">
    <property type="entry name" value="Helicase_C-like"/>
</dbReference>
<accession>A0AAV5DB40</accession>
<protein>
    <recommendedName>
        <fullName evidence="2">Helicase C-terminal domain-containing protein</fullName>
    </recommendedName>
</protein>
<dbReference type="Gene3D" id="3.40.50.300">
    <property type="entry name" value="P-loop containing nucleotide triphosphate hydrolases"/>
    <property type="match status" value="2"/>
</dbReference>
<evidence type="ECO:0000256" key="1">
    <source>
        <dbReference type="SAM" id="MobiDB-lite"/>
    </source>
</evidence>
<dbReference type="GO" id="GO:0003723">
    <property type="term" value="F:RNA binding"/>
    <property type="evidence" value="ECO:0007669"/>
    <property type="project" value="TreeGrafter"/>
</dbReference>
<dbReference type="InterPro" id="IPR027417">
    <property type="entry name" value="P-loop_NTPase"/>
</dbReference>
<dbReference type="PANTHER" id="PTHR18934:SF126">
    <property type="entry name" value="OS03G0282700 PROTEIN"/>
    <property type="match status" value="1"/>
</dbReference>
<feature type="domain" description="Helicase C-terminal" evidence="2">
    <location>
        <begin position="158"/>
        <end position="335"/>
    </location>
</feature>
<dbReference type="PROSITE" id="PS51194">
    <property type="entry name" value="HELICASE_CTER"/>
    <property type="match status" value="1"/>
</dbReference>
<dbReference type="Pfam" id="PF00271">
    <property type="entry name" value="Helicase_C"/>
    <property type="match status" value="1"/>
</dbReference>
<evidence type="ECO:0000313" key="4">
    <source>
        <dbReference type="Proteomes" id="UP001054889"/>
    </source>
</evidence>
<dbReference type="Proteomes" id="UP001054889">
    <property type="component" value="Unassembled WGS sequence"/>
</dbReference>
<evidence type="ECO:0000313" key="3">
    <source>
        <dbReference type="EMBL" id="GJN08234.1"/>
    </source>
</evidence>
<reference evidence="3" key="1">
    <citation type="journal article" date="2018" name="DNA Res.">
        <title>Multiple hybrid de novo genome assembly of finger millet, an orphan allotetraploid crop.</title>
        <authorList>
            <person name="Hatakeyama M."/>
            <person name="Aluri S."/>
            <person name="Balachadran M.T."/>
            <person name="Sivarajan S.R."/>
            <person name="Patrignani A."/>
            <person name="Gruter S."/>
            <person name="Poveda L."/>
            <person name="Shimizu-Inatsugi R."/>
            <person name="Baeten J."/>
            <person name="Francoijs K.J."/>
            <person name="Nataraja K.N."/>
            <person name="Reddy Y.A.N."/>
            <person name="Phadnis S."/>
            <person name="Ravikumar R.L."/>
            <person name="Schlapbach R."/>
            <person name="Sreeman S.M."/>
            <person name="Shimizu K.K."/>
        </authorList>
    </citation>
    <scope>NUCLEOTIDE SEQUENCE</scope>
</reference>